<keyword evidence="2" id="KW-1185">Reference proteome</keyword>
<protein>
    <submittedName>
        <fullName evidence="1">Uncharacterized protein</fullName>
    </submittedName>
</protein>
<dbReference type="Proteomes" id="UP000692954">
    <property type="component" value="Unassembled WGS sequence"/>
</dbReference>
<organism evidence="1 2">
    <name type="scientific">Paramecium sonneborni</name>
    <dbReference type="NCBI Taxonomy" id="65129"/>
    <lineage>
        <taxon>Eukaryota</taxon>
        <taxon>Sar</taxon>
        <taxon>Alveolata</taxon>
        <taxon>Ciliophora</taxon>
        <taxon>Intramacronucleata</taxon>
        <taxon>Oligohymenophorea</taxon>
        <taxon>Peniculida</taxon>
        <taxon>Parameciidae</taxon>
        <taxon>Paramecium</taxon>
    </lineage>
</organism>
<name>A0A8S1K8X4_9CILI</name>
<sequence length="61" mass="7389">MNEFRNCQEQYSNSNIDKGIVIQQSILFDSMKFNKKNQFKIFNKLIHKLKTLQFIEKHPIE</sequence>
<proteinExistence type="predicted"/>
<dbReference type="AlphaFoldDB" id="A0A8S1K8X4"/>
<dbReference type="EMBL" id="CAJJDN010000004">
    <property type="protein sequence ID" value="CAD8049416.1"/>
    <property type="molecule type" value="Genomic_DNA"/>
</dbReference>
<accession>A0A8S1K8X4</accession>
<evidence type="ECO:0000313" key="1">
    <source>
        <dbReference type="EMBL" id="CAD8049416.1"/>
    </source>
</evidence>
<evidence type="ECO:0000313" key="2">
    <source>
        <dbReference type="Proteomes" id="UP000692954"/>
    </source>
</evidence>
<comment type="caution">
    <text evidence="1">The sequence shown here is derived from an EMBL/GenBank/DDBJ whole genome shotgun (WGS) entry which is preliminary data.</text>
</comment>
<gene>
    <name evidence="1" type="ORF">PSON_ATCC_30995.1.T0040104</name>
</gene>
<reference evidence="1" key="1">
    <citation type="submission" date="2021-01" db="EMBL/GenBank/DDBJ databases">
        <authorList>
            <consortium name="Genoscope - CEA"/>
            <person name="William W."/>
        </authorList>
    </citation>
    <scope>NUCLEOTIDE SEQUENCE</scope>
</reference>